<gene>
    <name evidence="1" type="ORF">KQP761_LOCUS38184</name>
</gene>
<evidence type="ECO:0000313" key="2">
    <source>
        <dbReference type="Proteomes" id="UP000663834"/>
    </source>
</evidence>
<proteinExistence type="predicted"/>
<name>A0A816H8L0_9BILA</name>
<organism evidence="1 2">
    <name type="scientific">Rotaria magnacalcarata</name>
    <dbReference type="NCBI Taxonomy" id="392030"/>
    <lineage>
        <taxon>Eukaryota</taxon>
        <taxon>Metazoa</taxon>
        <taxon>Spiralia</taxon>
        <taxon>Gnathifera</taxon>
        <taxon>Rotifera</taxon>
        <taxon>Eurotatoria</taxon>
        <taxon>Bdelloidea</taxon>
        <taxon>Philodinida</taxon>
        <taxon>Philodinidae</taxon>
        <taxon>Rotaria</taxon>
    </lineage>
</organism>
<dbReference type="AlphaFoldDB" id="A0A816H8L0"/>
<comment type="caution">
    <text evidence="1">The sequence shown here is derived from an EMBL/GenBank/DDBJ whole genome shotgun (WGS) entry which is preliminary data.</text>
</comment>
<evidence type="ECO:0000313" key="1">
    <source>
        <dbReference type="EMBL" id="CAF1685043.1"/>
    </source>
</evidence>
<sequence>MFLALMIPYIIAASCIDASLVGVIRNASLILSNFNITVEESSCQTCSTTDEVISTTDGMISTTDEVISTTDGMISTTDEVISTTDGMISITDEVIITTTCMTTSMVSGNTIAFQRSITIIINACYTRAAALLLHAAGETKYSVRQTRTGQLSAESEPLLISGTTRKLRSNKKHQQETTNSIVIVVEQSIPEQQLHEQQTTSLMPVGYDRYHDSKHSISDTDLSIAGLFAPLSLALTKTYEVQTSEFVDFKPKITG</sequence>
<reference evidence="1" key="1">
    <citation type="submission" date="2021-02" db="EMBL/GenBank/DDBJ databases">
        <authorList>
            <person name="Nowell W R."/>
        </authorList>
    </citation>
    <scope>NUCLEOTIDE SEQUENCE</scope>
</reference>
<accession>A0A816H8L0</accession>
<protein>
    <submittedName>
        <fullName evidence="1">Uncharacterized protein</fullName>
    </submittedName>
</protein>
<dbReference type="EMBL" id="CAJNOW010021671">
    <property type="protein sequence ID" value="CAF1685043.1"/>
    <property type="molecule type" value="Genomic_DNA"/>
</dbReference>
<dbReference type="Proteomes" id="UP000663834">
    <property type="component" value="Unassembled WGS sequence"/>
</dbReference>